<dbReference type="SUPFAM" id="SSF103473">
    <property type="entry name" value="MFS general substrate transporter"/>
    <property type="match status" value="1"/>
</dbReference>
<feature type="transmembrane region" description="Helical" evidence="6">
    <location>
        <begin position="434"/>
        <end position="450"/>
    </location>
</feature>
<keyword evidence="9" id="KW-1185">Reference proteome</keyword>
<dbReference type="Gene3D" id="1.20.1250.20">
    <property type="entry name" value="MFS general substrate transporter like domains"/>
    <property type="match status" value="1"/>
</dbReference>
<dbReference type="GO" id="GO:0022857">
    <property type="term" value="F:transmembrane transporter activity"/>
    <property type="evidence" value="ECO:0007669"/>
    <property type="project" value="InterPro"/>
</dbReference>
<evidence type="ECO:0000256" key="5">
    <source>
        <dbReference type="ARBA" id="ARBA00023136"/>
    </source>
</evidence>
<feature type="transmembrane region" description="Helical" evidence="6">
    <location>
        <begin position="257"/>
        <end position="282"/>
    </location>
</feature>
<dbReference type="InterPro" id="IPR050495">
    <property type="entry name" value="ATG22/LtaA_families"/>
</dbReference>
<protein>
    <submittedName>
        <fullName evidence="8">MFS transporter</fullName>
    </submittedName>
</protein>
<evidence type="ECO:0000313" key="9">
    <source>
        <dbReference type="Proteomes" id="UP000664779"/>
    </source>
</evidence>
<feature type="transmembrane region" description="Helical" evidence="6">
    <location>
        <begin position="57"/>
        <end position="77"/>
    </location>
</feature>
<name>A0A939J807_9HYPH</name>
<organism evidence="8 9">
    <name type="scientific">Roseibium limicola</name>
    <dbReference type="NCBI Taxonomy" id="2816037"/>
    <lineage>
        <taxon>Bacteria</taxon>
        <taxon>Pseudomonadati</taxon>
        <taxon>Pseudomonadota</taxon>
        <taxon>Alphaproteobacteria</taxon>
        <taxon>Hyphomicrobiales</taxon>
        <taxon>Stappiaceae</taxon>
        <taxon>Roseibium</taxon>
    </lineage>
</organism>
<dbReference type="RefSeq" id="WP_206942804.1">
    <property type="nucleotide sequence ID" value="NZ_JAFLNF010000007.1"/>
</dbReference>
<evidence type="ECO:0000256" key="6">
    <source>
        <dbReference type="SAM" id="Phobius"/>
    </source>
</evidence>
<dbReference type="InterPro" id="IPR036259">
    <property type="entry name" value="MFS_trans_sf"/>
</dbReference>
<proteinExistence type="predicted"/>
<feature type="transmembrane region" description="Helical" evidence="6">
    <location>
        <begin position="361"/>
        <end position="383"/>
    </location>
</feature>
<evidence type="ECO:0000256" key="3">
    <source>
        <dbReference type="ARBA" id="ARBA00022692"/>
    </source>
</evidence>
<feature type="transmembrane region" description="Helical" evidence="6">
    <location>
        <begin position="114"/>
        <end position="135"/>
    </location>
</feature>
<dbReference type="Pfam" id="PF11700">
    <property type="entry name" value="ATG22"/>
    <property type="match status" value="1"/>
</dbReference>
<dbReference type="InterPro" id="IPR020846">
    <property type="entry name" value="MFS_dom"/>
</dbReference>
<gene>
    <name evidence="8" type="ORF">J0X15_15930</name>
</gene>
<comment type="subcellular location">
    <subcellularLocation>
        <location evidence="1">Endomembrane system</location>
        <topology evidence="1">Multi-pass membrane protein</topology>
    </subcellularLocation>
</comment>
<keyword evidence="3 6" id="KW-0812">Transmembrane</keyword>
<feature type="transmembrane region" description="Helical" evidence="6">
    <location>
        <begin position="288"/>
        <end position="310"/>
    </location>
</feature>
<evidence type="ECO:0000256" key="4">
    <source>
        <dbReference type="ARBA" id="ARBA00022989"/>
    </source>
</evidence>
<dbReference type="GO" id="GO:0012505">
    <property type="term" value="C:endomembrane system"/>
    <property type="evidence" value="ECO:0007669"/>
    <property type="project" value="UniProtKB-SubCell"/>
</dbReference>
<feature type="transmembrane region" description="Helical" evidence="6">
    <location>
        <begin position="89"/>
        <end position="108"/>
    </location>
</feature>
<accession>A0A939J807</accession>
<feature type="transmembrane region" description="Helical" evidence="6">
    <location>
        <begin position="404"/>
        <end position="428"/>
    </location>
</feature>
<reference evidence="8" key="1">
    <citation type="submission" date="2021-03" db="EMBL/GenBank/DDBJ databases">
        <title>Roseibium sp. CAU 1637 isolated from Incheon.</title>
        <authorList>
            <person name="Kim W."/>
        </authorList>
    </citation>
    <scope>NUCLEOTIDE SEQUENCE</scope>
    <source>
        <strain evidence="8">CAU 1637</strain>
    </source>
</reference>
<feature type="transmembrane region" description="Helical" evidence="6">
    <location>
        <begin position="204"/>
        <end position="224"/>
    </location>
</feature>
<evidence type="ECO:0000256" key="1">
    <source>
        <dbReference type="ARBA" id="ARBA00004127"/>
    </source>
</evidence>
<dbReference type="Proteomes" id="UP000664779">
    <property type="component" value="Unassembled WGS sequence"/>
</dbReference>
<dbReference type="EMBL" id="JAFLNF010000007">
    <property type="protein sequence ID" value="MBO0346717.1"/>
    <property type="molecule type" value="Genomic_DNA"/>
</dbReference>
<dbReference type="AlphaFoldDB" id="A0A939J807"/>
<evidence type="ECO:0000259" key="7">
    <source>
        <dbReference type="PROSITE" id="PS50850"/>
    </source>
</evidence>
<keyword evidence="4 6" id="KW-1133">Transmembrane helix</keyword>
<dbReference type="PANTHER" id="PTHR23519:SF1">
    <property type="entry name" value="AUTOPHAGY-RELATED PROTEIN 22"/>
    <property type="match status" value="1"/>
</dbReference>
<evidence type="ECO:0000313" key="8">
    <source>
        <dbReference type="EMBL" id="MBO0346717.1"/>
    </source>
</evidence>
<dbReference type="PROSITE" id="PS50850">
    <property type="entry name" value="MFS"/>
    <property type="match status" value="1"/>
</dbReference>
<keyword evidence="5 6" id="KW-0472">Membrane</keyword>
<keyword evidence="2" id="KW-0813">Transport</keyword>
<feature type="domain" description="Major facilitator superfamily (MFS) profile" evidence="7">
    <location>
        <begin position="1"/>
        <end position="457"/>
    </location>
</feature>
<feature type="transmembrane region" description="Helical" evidence="6">
    <location>
        <begin position="322"/>
        <end position="341"/>
    </location>
</feature>
<evidence type="ECO:0000256" key="2">
    <source>
        <dbReference type="ARBA" id="ARBA00022448"/>
    </source>
</evidence>
<feature type="transmembrane region" description="Helical" evidence="6">
    <location>
        <begin position="21"/>
        <end position="45"/>
    </location>
</feature>
<comment type="caution">
    <text evidence="8">The sequence shown here is derived from an EMBL/GenBank/DDBJ whole genome shotgun (WGS) entry which is preliminary data.</text>
</comment>
<feature type="transmembrane region" description="Helical" evidence="6">
    <location>
        <begin position="155"/>
        <end position="176"/>
    </location>
</feature>
<dbReference type="InterPro" id="IPR024671">
    <property type="entry name" value="Atg22-like"/>
</dbReference>
<sequence length="457" mass="47987">MTMSRSPARVVPGPLARVSWAFFDWAAQPFFTLVTTFVFAPYFASALTETPARGQELWGYVTAAVGLVIALSAPILGSVADASGPRKPWILAFSIPFVVATWMLWYAAPGSSMAIPIALLAFGFATLAIEFATIFNNAMMVDLVPRARIGRLSGLGWALGYAGGLVSLIIVLGLMASNPETGKTLLGWAPLFGLDAVTREGDRASGPFSAIWYLVFVLPMFLFVPDAPKKAPLMQAVRKGISDVGTSLQALKDEKGLITFLLANMAYKDGLVALFAFGGIYASGQLGWTTIEIGTFGILLTITGTFGALVGGRLDDRFGPRAVLLGALAILMVCGLGLISLDRTTVLFVVGVAPGTGEGLYSSLPDQIFLALGGFIGAAAGPLQSASRSYLVQLAPPDRITQSFGLLALSGKVTSFMSPLAVGLVTAATGSQRWGMSVILVFFVAGALLLKRVEARG</sequence>
<dbReference type="PANTHER" id="PTHR23519">
    <property type="entry name" value="AUTOPHAGY-RELATED PROTEIN 22"/>
    <property type="match status" value="1"/>
</dbReference>